<name>A0ABS7NKS8_9RHOB</name>
<gene>
    <name evidence="1" type="ORF">KUV26_20390</name>
</gene>
<sequence length="149" mass="16537">MPCPSILQIPADGGTVANIANLHFKSHFWHGSNPLDFHGLEDRLRQEKLAPIFVHGDLSGTFGQALKEVFCYPEETLGEQEDNLAQVCFLSTLPEAGSYDRGMEENTMQSQAFERFMAYSQSGRKTEAAVVIGNLPETKANHDDPKAWP</sequence>
<accession>A0ABS7NKS8</accession>
<evidence type="ECO:0000313" key="1">
    <source>
        <dbReference type="EMBL" id="MBY6141803.1"/>
    </source>
</evidence>
<comment type="caution">
    <text evidence="1">The sequence shown here is derived from an EMBL/GenBank/DDBJ whole genome shotgun (WGS) entry which is preliminary data.</text>
</comment>
<keyword evidence="2" id="KW-1185">Reference proteome</keyword>
<dbReference type="RefSeq" id="WP_222509761.1">
    <property type="nucleotide sequence ID" value="NZ_JAHVJA010000014.1"/>
</dbReference>
<protein>
    <submittedName>
        <fullName evidence="1">Uncharacterized protein</fullName>
    </submittedName>
</protein>
<evidence type="ECO:0000313" key="2">
    <source>
        <dbReference type="Proteomes" id="UP000766629"/>
    </source>
</evidence>
<reference evidence="1 2" key="1">
    <citation type="submission" date="2021-06" db="EMBL/GenBank/DDBJ databases">
        <title>50 bacteria genomes isolated from Dapeng, Shenzhen, China.</title>
        <authorList>
            <person name="Zheng W."/>
            <person name="Yu S."/>
            <person name="Huang Y."/>
        </authorList>
    </citation>
    <scope>NUCLEOTIDE SEQUENCE [LARGE SCALE GENOMIC DNA]</scope>
    <source>
        <strain evidence="1 2">DP1N14-2</strain>
    </source>
</reference>
<organism evidence="1 2">
    <name type="scientific">Leisingera daeponensis</name>
    <dbReference type="NCBI Taxonomy" id="405746"/>
    <lineage>
        <taxon>Bacteria</taxon>
        <taxon>Pseudomonadati</taxon>
        <taxon>Pseudomonadota</taxon>
        <taxon>Alphaproteobacteria</taxon>
        <taxon>Rhodobacterales</taxon>
        <taxon>Roseobacteraceae</taxon>
        <taxon>Leisingera</taxon>
    </lineage>
</organism>
<dbReference type="Proteomes" id="UP000766629">
    <property type="component" value="Unassembled WGS sequence"/>
</dbReference>
<proteinExistence type="predicted"/>
<dbReference type="EMBL" id="JAHVJA010000014">
    <property type="protein sequence ID" value="MBY6141803.1"/>
    <property type="molecule type" value="Genomic_DNA"/>
</dbReference>